<dbReference type="RefSeq" id="WP_207351838.1">
    <property type="nucleotide sequence ID" value="NZ_JAFMPY010000018.1"/>
</dbReference>
<dbReference type="InterPro" id="IPR036388">
    <property type="entry name" value="WH-like_DNA-bd_sf"/>
</dbReference>
<keyword evidence="2" id="KW-0238">DNA-binding</keyword>
<dbReference type="CDD" id="cd07377">
    <property type="entry name" value="WHTH_GntR"/>
    <property type="match status" value="1"/>
</dbReference>
<keyword evidence="1" id="KW-0805">Transcription regulation</keyword>
<dbReference type="SUPFAM" id="SSF48008">
    <property type="entry name" value="GntR ligand-binding domain-like"/>
    <property type="match status" value="1"/>
</dbReference>
<proteinExistence type="predicted"/>
<sequence length="234" mass="26058">MSVSPTLTEDPNGRRRPRVEAAYEAIKAAIREGEFPPGFQGSELAIAERLGMSRTPVHHAIIRLQAEGMVELHPKRGVVISALSPKDMREIYDVIIAVEGMAAMLAAERPGGERHGFCASLEAINAEIRKAIESDDLERWAELDGRFHLRLVEGAVNRRLEQIARVNLDQSYRARRLTVRLRPRPVHSIAEHQAIVDAIRIGDGAAARDAAQAHKIGARDMIARLLQSYQLFRL</sequence>
<evidence type="ECO:0000256" key="3">
    <source>
        <dbReference type="ARBA" id="ARBA00023163"/>
    </source>
</evidence>
<evidence type="ECO:0000259" key="4">
    <source>
        <dbReference type="PROSITE" id="PS50949"/>
    </source>
</evidence>
<dbReference type="SMART" id="SM00895">
    <property type="entry name" value="FCD"/>
    <property type="match status" value="1"/>
</dbReference>
<name>A0ABS3J7T4_9HYPH</name>
<dbReference type="Pfam" id="PF07729">
    <property type="entry name" value="FCD"/>
    <property type="match status" value="1"/>
</dbReference>
<dbReference type="InterPro" id="IPR011711">
    <property type="entry name" value="GntR_C"/>
</dbReference>
<evidence type="ECO:0000313" key="6">
    <source>
        <dbReference type="Proteomes" id="UP000664288"/>
    </source>
</evidence>
<feature type="domain" description="HTH gntR-type" evidence="4">
    <location>
        <begin position="16"/>
        <end position="83"/>
    </location>
</feature>
<dbReference type="Gene3D" id="1.10.10.10">
    <property type="entry name" value="Winged helix-like DNA-binding domain superfamily/Winged helix DNA-binding domain"/>
    <property type="match status" value="1"/>
</dbReference>
<dbReference type="Gene3D" id="1.20.120.530">
    <property type="entry name" value="GntR ligand-binding domain-like"/>
    <property type="match status" value="1"/>
</dbReference>
<dbReference type="InterPro" id="IPR000524">
    <property type="entry name" value="Tscrpt_reg_HTH_GntR"/>
</dbReference>
<dbReference type="Pfam" id="PF00392">
    <property type="entry name" value="GntR"/>
    <property type="match status" value="1"/>
</dbReference>
<dbReference type="InterPro" id="IPR036390">
    <property type="entry name" value="WH_DNA-bd_sf"/>
</dbReference>
<dbReference type="SUPFAM" id="SSF46785">
    <property type="entry name" value="Winged helix' DNA-binding domain"/>
    <property type="match status" value="1"/>
</dbReference>
<evidence type="ECO:0000256" key="2">
    <source>
        <dbReference type="ARBA" id="ARBA00023125"/>
    </source>
</evidence>
<evidence type="ECO:0000313" key="5">
    <source>
        <dbReference type="EMBL" id="MBO0905200.1"/>
    </source>
</evidence>
<evidence type="ECO:0000256" key="1">
    <source>
        <dbReference type="ARBA" id="ARBA00023015"/>
    </source>
</evidence>
<dbReference type="PANTHER" id="PTHR43537">
    <property type="entry name" value="TRANSCRIPTIONAL REGULATOR, GNTR FAMILY"/>
    <property type="match status" value="1"/>
</dbReference>
<dbReference type="PANTHER" id="PTHR43537:SF45">
    <property type="entry name" value="GNTR FAMILY REGULATORY PROTEIN"/>
    <property type="match status" value="1"/>
</dbReference>
<accession>A0ABS3J7T4</accession>
<dbReference type="SMART" id="SM00345">
    <property type="entry name" value="HTH_GNTR"/>
    <property type="match status" value="1"/>
</dbReference>
<organism evidence="5 6">
    <name type="scientific">Jiella sonneratiae</name>
    <dbReference type="NCBI Taxonomy" id="2816856"/>
    <lineage>
        <taxon>Bacteria</taxon>
        <taxon>Pseudomonadati</taxon>
        <taxon>Pseudomonadota</taxon>
        <taxon>Alphaproteobacteria</taxon>
        <taxon>Hyphomicrobiales</taxon>
        <taxon>Aurantimonadaceae</taxon>
        <taxon>Jiella</taxon>
    </lineage>
</organism>
<dbReference type="EMBL" id="JAFMPY010000018">
    <property type="protein sequence ID" value="MBO0905200.1"/>
    <property type="molecule type" value="Genomic_DNA"/>
</dbReference>
<dbReference type="InterPro" id="IPR008920">
    <property type="entry name" value="TF_FadR/GntR_C"/>
</dbReference>
<comment type="caution">
    <text evidence="5">The sequence shown here is derived from an EMBL/GenBank/DDBJ whole genome shotgun (WGS) entry which is preliminary data.</text>
</comment>
<gene>
    <name evidence="5" type="ORF">J1C47_16260</name>
</gene>
<protein>
    <submittedName>
        <fullName evidence="5">GntR family transcriptional regulator</fullName>
    </submittedName>
</protein>
<dbReference type="Proteomes" id="UP000664288">
    <property type="component" value="Unassembled WGS sequence"/>
</dbReference>
<dbReference type="PROSITE" id="PS50949">
    <property type="entry name" value="HTH_GNTR"/>
    <property type="match status" value="1"/>
</dbReference>
<keyword evidence="3" id="KW-0804">Transcription</keyword>
<reference evidence="5 6" key="1">
    <citation type="submission" date="2021-03" db="EMBL/GenBank/DDBJ databases">
        <title>Whole genome sequence of Jiella sp. MQZ13P-4.</title>
        <authorList>
            <person name="Tuo L."/>
        </authorList>
    </citation>
    <scope>NUCLEOTIDE SEQUENCE [LARGE SCALE GENOMIC DNA]</scope>
    <source>
        <strain evidence="5 6">MQZ13P-4</strain>
    </source>
</reference>
<keyword evidence="6" id="KW-1185">Reference proteome</keyword>